<evidence type="ECO:0000256" key="2">
    <source>
        <dbReference type="ARBA" id="ARBA00020696"/>
    </source>
</evidence>
<comment type="similarity">
    <text evidence="8">Belongs to the secretoglobin family. Lipophilin subfamily.</text>
</comment>
<protein>
    <recommendedName>
        <fullName evidence="2">Uteroglobin</fullName>
    </recommendedName>
    <alternativeName>
        <fullName evidence="7">Secretoglobin family 1A member 1</fullName>
    </alternativeName>
</protein>
<keyword evidence="11" id="KW-1185">Reference proteome</keyword>
<dbReference type="PANTHER" id="PTHR11332">
    <property type="entry name" value="SECRETOGLOBIN FAMILY 1D"/>
    <property type="match status" value="1"/>
</dbReference>
<gene>
    <name evidence="10" type="ORF">BN2614_LOCUS1</name>
</gene>
<dbReference type="EMBL" id="CYRY02004856">
    <property type="protein sequence ID" value="VCW69320.1"/>
    <property type="molecule type" value="Genomic_DNA"/>
</dbReference>
<keyword evidence="4 9" id="KW-0732">Signal</keyword>
<dbReference type="PRINTS" id="PR00486">
    <property type="entry name" value="UTEROGLOBIN"/>
</dbReference>
<keyword evidence="5" id="KW-0593">Phospholipase A2 inhibitor</keyword>
<keyword evidence="6" id="KW-1015">Disulfide bond</keyword>
<dbReference type="AlphaFoldDB" id="A0A9X9LJ97"/>
<evidence type="ECO:0000256" key="5">
    <source>
        <dbReference type="ARBA" id="ARBA00023005"/>
    </source>
</evidence>
<dbReference type="SUPFAM" id="SSF48201">
    <property type="entry name" value="Uteroglobin-like"/>
    <property type="match status" value="1"/>
</dbReference>
<evidence type="ECO:0000256" key="9">
    <source>
        <dbReference type="SAM" id="SignalP"/>
    </source>
</evidence>
<evidence type="ECO:0000256" key="8">
    <source>
        <dbReference type="ARBA" id="ARBA00038364"/>
    </source>
</evidence>
<evidence type="ECO:0000256" key="6">
    <source>
        <dbReference type="ARBA" id="ARBA00023157"/>
    </source>
</evidence>
<evidence type="ECO:0000256" key="1">
    <source>
        <dbReference type="ARBA" id="ARBA00004613"/>
    </source>
</evidence>
<keyword evidence="3" id="KW-0964">Secreted</keyword>
<proteinExistence type="inferred from homology"/>
<dbReference type="Pfam" id="PF01099">
    <property type="entry name" value="Uteroglobin"/>
    <property type="match status" value="1"/>
</dbReference>
<dbReference type="PANTHER" id="PTHR11332:SF6">
    <property type="entry name" value="SECRETOGLOBIN FAMILY 1D MEMBER 4"/>
    <property type="match status" value="1"/>
</dbReference>
<evidence type="ECO:0000256" key="4">
    <source>
        <dbReference type="ARBA" id="ARBA00022729"/>
    </source>
</evidence>
<feature type="signal peptide" evidence="9">
    <location>
        <begin position="1"/>
        <end position="21"/>
    </location>
</feature>
<accession>A0A9X9LJ97</accession>
<evidence type="ECO:0000256" key="7">
    <source>
        <dbReference type="ARBA" id="ARBA00031712"/>
    </source>
</evidence>
<dbReference type="CDD" id="cd00633">
    <property type="entry name" value="Secretoglobin"/>
    <property type="match status" value="1"/>
</dbReference>
<reference evidence="10 11" key="1">
    <citation type="submission" date="2018-10" db="EMBL/GenBank/DDBJ databases">
        <authorList>
            <person name="Ekblom R."/>
            <person name="Jareborg N."/>
        </authorList>
    </citation>
    <scope>NUCLEOTIDE SEQUENCE [LARGE SCALE GENOMIC DNA]</scope>
    <source>
        <tissue evidence="10">Muscle</tissue>
    </source>
</reference>
<evidence type="ECO:0000313" key="10">
    <source>
        <dbReference type="EMBL" id="VCW69320.1"/>
    </source>
</evidence>
<dbReference type="Proteomes" id="UP000269945">
    <property type="component" value="Unassembled WGS sequence"/>
</dbReference>
<comment type="caution">
    <text evidence="10">The sequence shown here is derived from an EMBL/GenBank/DDBJ whole genome shotgun (WGS) entry which is preliminary data.</text>
</comment>
<evidence type="ECO:0000256" key="3">
    <source>
        <dbReference type="ARBA" id="ARBA00022525"/>
    </source>
</evidence>
<dbReference type="GO" id="GO:0005615">
    <property type="term" value="C:extracellular space"/>
    <property type="evidence" value="ECO:0007669"/>
    <property type="project" value="TreeGrafter"/>
</dbReference>
<comment type="subcellular location">
    <subcellularLocation>
        <location evidence="1">Secreted</location>
    </subcellularLocation>
</comment>
<sequence>MRLFLSVLLVTLALCCSKANGIVCPALVTEVEGFLLLSMSAYNATVQILCDPPQEIIEAKMTVKACTDQMSFKNKMLISSTLVPHRVLRKKTPGDTHSNVEGPKPGCVIAWELFCEQDLPSSGHNHSRIP</sequence>
<dbReference type="GO" id="GO:0007165">
    <property type="term" value="P:signal transduction"/>
    <property type="evidence" value="ECO:0007669"/>
    <property type="project" value="InterPro"/>
</dbReference>
<evidence type="ECO:0000313" key="11">
    <source>
        <dbReference type="Proteomes" id="UP000269945"/>
    </source>
</evidence>
<organism evidence="10 11">
    <name type="scientific">Gulo gulo</name>
    <name type="common">Wolverine</name>
    <name type="synonym">Gluton</name>
    <dbReference type="NCBI Taxonomy" id="48420"/>
    <lineage>
        <taxon>Eukaryota</taxon>
        <taxon>Metazoa</taxon>
        <taxon>Chordata</taxon>
        <taxon>Craniata</taxon>
        <taxon>Vertebrata</taxon>
        <taxon>Euteleostomi</taxon>
        <taxon>Mammalia</taxon>
        <taxon>Eutheria</taxon>
        <taxon>Laurasiatheria</taxon>
        <taxon>Carnivora</taxon>
        <taxon>Caniformia</taxon>
        <taxon>Musteloidea</taxon>
        <taxon>Mustelidae</taxon>
        <taxon>Guloninae</taxon>
        <taxon>Gulo</taxon>
    </lineage>
</organism>
<dbReference type="GO" id="GO:0019834">
    <property type="term" value="F:phospholipase A2 inhibitor activity"/>
    <property type="evidence" value="ECO:0007669"/>
    <property type="project" value="UniProtKB-KW"/>
</dbReference>
<dbReference type="InterPro" id="IPR035960">
    <property type="entry name" value="Secretoglobin_sf"/>
</dbReference>
<feature type="chain" id="PRO_5040978333" description="Uteroglobin" evidence="9">
    <location>
        <begin position="22"/>
        <end position="130"/>
    </location>
</feature>
<name>A0A9X9LJ97_GULGU</name>
<dbReference type="InterPro" id="IPR016126">
    <property type="entry name" value="Secretoglobin"/>
</dbReference>
<dbReference type="InterPro" id="IPR000329">
    <property type="entry name" value="Uteroglobin"/>
</dbReference>